<gene>
    <name evidence="1" type="ORF">DOS76_08210</name>
</gene>
<name>A0AAX1RV35_9STAP</name>
<dbReference type="NCBIfam" id="NF038340">
    <property type="entry name" value="SAR2788_fam"/>
    <property type="match status" value="1"/>
</dbReference>
<reference evidence="1 2" key="1">
    <citation type="journal article" date="2018" name="Vet. Microbiol.">
        <title>Characterisation of Staphylococcus felis isolated from cats using whole genome sequencing.</title>
        <authorList>
            <person name="Worthing K."/>
            <person name="Pang S."/>
            <person name="Trott D.J."/>
            <person name="Abraham S."/>
            <person name="Coombs G.W."/>
            <person name="Jordan D."/>
            <person name="McIntyre L."/>
            <person name="Davies M.R."/>
            <person name="Norris J."/>
        </authorList>
    </citation>
    <scope>NUCLEOTIDE SEQUENCE [LARGE SCALE GENOMIC DNA]</scope>
    <source>
        <strain evidence="1 2">F25</strain>
    </source>
</reference>
<dbReference type="EMBL" id="QKYD01000121">
    <property type="protein sequence ID" value="REI20774.1"/>
    <property type="molecule type" value="Genomic_DNA"/>
</dbReference>
<organism evidence="1 2">
    <name type="scientific">Staphylococcus felis</name>
    <dbReference type="NCBI Taxonomy" id="46127"/>
    <lineage>
        <taxon>Bacteria</taxon>
        <taxon>Bacillati</taxon>
        <taxon>Bacillota</taxon>
        <taxon>Bacilli</taxon>
        <taxon>Bacillales</taxon>
        <taxon>Staphylococcaceae</taxon>
        <taxon>Staphylococcus</taxon>
    </lineage>
</organism>
<evidence type="ECO:0000313" key="2">
    <source>
        <dbReference type="Proteomes" id="UP000256337"/>
    </source>
</evidence>
<protein>
    <submittedName>
        <fullName evidence="1">Uncharacterized protein</fullName>
    </submittedName>
</protein>
<sequence>MPESIEITLSYYPQSAIIEESKQVDYKIGLTYADEEDKAGFLIDNSTGEEHEFDTRLAESYAAPLVVVAVMAAKYGIQWAIKKYDKRQ</sequence>
<comment type="caution">
    <text evidence="1">The sequence shown here is derived from an EMBL/GenBank/DDBJ whole genome shotgun (WGS) entry which is preliminary data.</text>
</comment>
<accession>A0AAX1RV35</accession>
<proteinExistence type="predicted"/>
<dbReference type="Proteomes" id="UP000256337">
    <property type="component" value="Unassembled WGS sequence"/>
</dbReference>
<dbReference type="AlphaFoldDB" id="A0AAX1RV35"/>
<evidence type="ECO:0000313" key="1">
    <source>
        <dbReference type="EMBL" id="REI20774.1"/>
    </source>
</evidence>